<accession>A0A2R5GVE6</accession>
<evidence type="ECO:0000256" key="1">
    <source>
        <dbReference type="SAM" id="MobiDB-lite"/>
    </source>
</evidence>
<dbReference type="EMBL" id="BEYU01000121">
    <property type="protein sequence ID" value="GBG32371.1"/>
    <property type="molecule type" value="Genomic_DNA"/>
</dbReference>
<organism evidence="2 3">
    <name type="scientific">Hondaea fermentalgiana</name>
    <dbReference type="NCBI Taxonomy" id="2315210"/>
    <lineage>
        <taxon>Eukaryota</taxon>
        <taxon>Sar</taxon>
        <taxon>Stramenopiles</taxon>
        <taxon>Bigyra</taxon>
        <taxon>Labyrinthulomycetes</taxon>
        <taxon>Thraustochytrida</taxon>
        <taxon>Thraustochytriidae</taxon>
        <taxon>Hondaea</taxon>
    </lineage>
</organism>
<feature type="region of interest" description="Disordered" evidence="1">
    <location>
        <begin position="131"/>
        <end position="177"/>
    </location>
</feature>
<name>A0A2R5GVE6_9STRA</name>
<proteinExistence type="predicted"/>
<sequence length="193" mass="21331">MQTLTGKQYQLMGITPNGKTYYASDTKEDADNAVRDIVQVSIDEYPAGGNPALQFLHILITRDLIPEYKPPDDLNVNSKFLNRYIFANPIVYRAGGSTPLRTTAARADAQPELDASSYDFSLDAQAELDESYDSDLDAQPEADASSESGALSDADKWDSESSFYDSEEDSDADFMTDADRIIMEAEKILQELS</sequence>
<comment type="caution">
    <text evidence="2">The sequence shown here is derived from an EMBL/GenBank/DDBJ whole genome shotgun (WGS) entry which is preliminary data.</text>
</comment>
<evidence type="ECO:0000313" key="3">
    <source>
        <dbReference type="Proteomes" id="UP000241890"/>
    </source>
</evidence>
<feature type="compositionally biased region" description="Acidic residues" evidence="1">
    <location>
        <begin position="165"/>
        <end position="176"/>
    </location>
</feature>
<feature type="compositionally biased region" description="Acidic residues" evidence="1">
    <location>
        <begin position="131"/>
        <end position="140"/>
    </location>
</feature>
<gene>
    <name evidence="2" type="ORF">FCC1311_085962</name>
</gene>
<reference evidence="2 3" key="1">
    <citation type="submission" date="2017-12" db="EMBL/GenBank/DDBJ databases">
        <title>Sequencing, de novo assembly and annotation of complete genome of a new Thraustochytrid species, strain FCC1311.</title>
        <authorList>
            <person name="Sedici K."/>
            <person name="Godart F."/>
            <person name="Aiese Cigliano R."/>
            <person name="Sanseverino W."/>
            <person name="Barakat M."/>
            <person name="Ortet P."/>
            <person name="Marechal E."/>
            <person name="Cagnac O."/>
            <person name="Amato A."/>
        </authorList>
    </citation>
    <scope>NUCLEOTIDE SEQUENCE [LARGE SCALE GENOMIC DNA]</scope>
</reference>
<dbReference type="Proteomes" id="UP000241890">
    <property type="component" value="Unassembled WGS sequence"/>
</dbReference>
<dbReference type="AlphaFoldDB" id="A0A2R5GVE6"/>
<protein>
    <submittedName>
        <fullName evidence="2">Uncharacterized protein</fullName>
    </submittedName>
</protein>
<evidence type="ECO:0000313" key="2">
    <source>
        <dbReference type="EMBL" id="GBG32371.1"/>
    </source>
</evidence>
<dbReference type="InParanoid" id="A0A2R5GVE6"/>
<keyword evidence="3" id="KW-1185">Reference proteome</keyword>